<evidence type="ECO:0000256" key="2">
    <source>
        <dbReference type="ARBA" id="ARBA00022515"/>
    </source>
</evidence>
<dbReference type="GO" id="GO:0006269">
    <property type="term" value="P:DNA replication, synthesis of primer"/>
    <property type="evidence" value="ECO:0007669"/>
    <property type="project" value="UniProtKB-UniRule"/>
</dbReference>
<evidence type="ECO:0000256" key="7">
    <source>
        <dbReference type="ARBA" id="ARBA00022840"/>
    </source>
</evidence>
<keyword evidence="6 12" id="KW-0347">Helicase</keyword>
<evidence type="ECO:0000259" key="13">
    <source>
        <dbReference type="PROSITE" id="PS51199"/>
    </source>
</evidence>
<dbReference type="EMBL" id="VBOT01000165">
    <property type="protein sequence ID" value="TMQ47820.1"/>
    <property type="molecule type" value="Genomic_DNA"/>
</dbReference>
<dbReference type="Pfam" id="PF00772">
    <property type="entry name" value="DnaB"/>
    <property type="match status" value="1"/>
</dbReference>
<dbReference type="GO" id="GO:0005829">
    <property type="term" value="C:cytosol"/>
    <property type="evidence" value="ECO:0007669"/>
    <property type="project" value="TreeGrafter"/>
</dbReference>
<feature type="domain" description="SF4 helicase" evidence="13">
    <location>
        <begin position="187"/>
        <end position="455"/>
    </location>
</feature>
<dbReference type="GO" id="GO:1990077">
    <property type="term" value="C:primosome complex"/>
    <property type="evidence" value="ECO:0007669"/>
    <property type="project" value="UniProtKB-UniRule"/>
</dbReference>
<dbReference type="PROSITE" id="PS51199">
    <property type="entry name" value="SF4_HELICASE"/>
    <property type="match status" value="1"/>
</dbReference>
<dbReference type="InterPro" id="IPR016136">
    <property type="entry name" value="DNA_helicase_N/primase_C"/>
</dbReference>
<dbReference type="GO" id="GO:0003677">
    <property type="term" value="F:DNA binding"/>
    <property type="evidence" value="ECO:0007669"/>
    <property type="project" value="UniProtKB-UniRule"/>
</dbReference>
<keyword evidence="7 12" id="KW-0067">ATP-binding</keyword>
<dbReference type="SUPFAM" id="SSF52540">
    <property type="entry name" value="P-loop containing nucleoside triphosphate hydrolases"/>
    <property type="match status" value="1"/>
</dbReference>
<dbReference type="FunFam" id="3.40.50.300:FF:000076">
    <property type="entry name" value="Replicative DNA helicase"/>
    <property type="match status" value="1"/>
</dbReference>
<dbReference type="Gene3D" id="1.10.860.10">
    <property type="entry name" value="DNAb Helicase, Chain A"/>
    <property type="match status" value="1"/>
</dbReference>
<dbReference type="Gene3D" id="3.40.50.300">
    <property type="entry name" value="P-loop containing nucleotide triphosphate hydrolases"/>
    <property type="match status" value="1"/>
</dbReference>
<comment type="catalytic activity">
    <reaction evidence="10 12">
        <text>ATP + H2O = ADP + phosphate + H(+)</text>
        <dbReference type="Rhea" id="RHEA:13065"/>
        <dbReference type="ChEBI" id="CHEBI:15377"/>
        <dbReference type="ChEBI" id="CHEBI:15378"/>
        <dbReference type="ChEBI" id="CHEBI:30616"/>
        <dbReference type="ChEBI" id="CHEBI:43474"/>
        <dbReference type="ChEBI" id="CHEBI:456216"/>
        <dbReference type="EC" id="5.6.2.3"/>
    </reaction>
</comment>
<comment type="function">
    <text evidence="12">The main replicative DNA helicase, it participates in initiation and elongation during chromosome replication. Travels ahead of the DNA replisome, separating dsDNA into templates for DNA synthesis. A processive ATP-dependent 5'-3' DNA helicase it has DNA-dependent ATPase activity.</text>
</comment>
<evidence type="ECO:0000256" key="4">
    <source>
        <dbReference type="ARBA" id="ARBA00022741"/>
    </source>
</evidence>
<accession>A0A538S8X1</accession>
<evidence type="ECO:0000256" key="1">
    <source>
        <dbReference type="ARBA" id="ARBA00008428"/>
    </source>
</evidence>
<dbReference type="InterPro" id="IPR007693">
    <property type="entry name" value="DNA_helicase_DnaB-like_N"/>
</dbReference>
<name>A0A538S8X1_UNCEI</name>
<keyword evidence="5 12" id="KW-0378">Hydrolase</keyword>
<comment type="caution">
    <text evidence="14">The sequence shown here is derived from an EMBL/GenBank/DDBJ whole genome shotgun (WGS) entry which is preliminary data.</text>
</comment>
<dbReference type="FunFam" id="1.10.860.10:FF:000001">
    <property type="entry name" value="Replicative DNA helicase"/>
    <property type="match status" value="1"/>
</dbReference>
<evidence type="ECO:0000313" key="14">
    <source>
        <dbReference type="EMBL" id="TMQ47820.1"/>
    </source>
</evidence>
<sequence>MTDIIARSIGTSAEGPIPPQALDAERSVLAAMLLDTEAIGRAVEHIESPVFYRVAHQKIFGGIVALYNRNEKVDLITLSEELRKRGDLEAIGGPPALAQILDYAATSANLEQHIRIVHSKSVLRSLIKATGEIQQECFAGSDETAVILDRAEQRIFEITDRRVRQGFVSMKELMMPTMKHIEELSERKVFVTGVPSGYDDLDKLTAGFQKSDLVIIAGRPAMGKTSFALNLAENAAIHHQRHVAVLSLEMSKEQLALRLLCSQAEVALFKVRSGHLNESEWRRLSNLTGGLYKAPIMIDDSAAPTVLEIRAKCRRLRAEDRLDLVVIDYLQLIRSSGSVENRVQEISQITRALKALAKELDIPVIALSQLSRAVETRAGGDRRPQLSDLRESGSIEQDADVVLFVYREEMYKKEDPSLKGKADIIIAKQRNGPTGDVKLTFLHDYTKFVPYRPVMPGETEPAF</sequence>
<evidence type="ECO:0000256" key="12">
    <source>
        <dbReference type="RuleBase" id="RU362085"/>
    </source>
</evidence>
<dbReference type="NCBIfam" id="NF004384">
    <property type="entry name" value="PRK05748.1"/>
    <property type="match status" value="1"/>
</dbReference>
<evidence type="ECO:0000256" key="5">
    <source>
        <dbReference type="ARBA" id="ARBA00022801"/>
    </source>
</evidence>
<dbReference type="SUPFAM" id="SSF48024">
    <property type="entry name" value="N-terminal domain of DnaB helicase"/>
    <property type="match status" value="1"/>
</dbReference>
<organism evidence="14 15">
    <name type="scientific">Eiseniibacteriota bacterium</name>
    <dbReference type="NCBI Taxonomy" id="2212470"/>
    <lineage>
        <taxon>Bacteria</taxon>
        <taxon>Candidatus Eiseniibacteriota</taxon>
    </lineage>
</organism>
<dbReference type="InterPro" id="IPR036185">
    <property type="entry name" value="DNA_heli_DnaB-like_N_sf"/>
</dbReference>
<dbReference type="AlphaFoldDB" id="A0A538S8X1"/>
<keyword evidence="2 12" id="KW-0639">Primosome</keyword>
<keyword evidence="8 12" id="KW-0238">DNA-binding</keyword>
<dbReference type="Proteomes" id="UP000320184">
    <property type="component" value="Unassembled WGS sequence"/>
</dbReference>
<gene>
    <name evidence="14" type="primary">dnaB</name>
    <name evidence="14" type="ORF">E6K73_13055</name>
</gene>
<evidence type="ECO:0000256" key="8">
    <source>
        <dbReference type="ARBA" id="ARBA00023125"/>
    </source>
</evidence>
<dbReference type="CDD" id="cd00984">
    <property type="entry name" value="DnaB_C"/>
    <property type="match status" value="1"/>
</dbReference>
<evidence type="ECO:0000256" key="10">
    <source>
        <dbReference type="ARBA" id="ARBA00048954"/>
    </source>
</evidence>
<protein>
    <recommendedName>
        <fullName evidence="11 12">Replicative DNA helicase</fullName>
        <ecNumber evidence="11 12">5.6.2.3</ecNumber>
    </recommendedName>
</protein>
<dbReference type="GO" id="GO:0016887">
    <property type="term" value="F:ATP hydrolysis activity"/>
    <property type="evidence" value="ECO:0007669"/>
    <property type="project" value="RHEA"/>
</dbReference>
<dbReference type="EC" id="5.6.2.3" evidence="11 12"/>
<dbReference type="InterPro" id="IPR007694">
    <property type="entry name" value="DNA_helicase_DnaB-like_C"/>
</dbReference>
<keyword evidence="3 12" id="KW-0235">DNA replication</keyword>
<evidence type="ECO:0000256" key="9">
    <source>
        <dbReference type="ARBA" id="ARBA00023235"/>
    </source>
</evidence>
<dbReference type="GO" id="GO:0042802">
    <property type="term" value="F:identical protein binding"/>
    <property type="evidence" value="ECO:0007669"/>
    <property type="project" value="UniProtKB-ARBA"/>
</dbReference>
<proteinExistence type="inferred from homology"/>
<keyword evidence="9" id="KW-0413">Isomerase</keyword>
<evidence type="ECO:0000256" key="6">
    <source>
        <dbReference type="ARBA" id="ARBA00022806"/>
    </source>
</evidence>
<dbReference type="GO" id="GO:0043139">
    <property type="term" value="F:5'-3' DNA helicase activity"/>
    <property type="evidence" value="ECO:0007669"/>
    <property type="project" value="UniProtKB-EC"/>
</dbReference>
<dbReference type="InterPro" id="IPR027417">
    <property type="entry name" value="P-loop_NTPase"/>
</dbReference>
<comment type="similarity">
    <text evidence="1 12">Belongs to the helicase family. DnaB subfamily.</text>
</comment>
<keyword evidence="4 12" id="KW-0547">Nucleotide-binding</keyword>
<evidence type="ECO:0000256" key="3">
    <source>
        <dbReference type="ARBA" id="ARBA00022705"/>
    </source>
</evidence>
<evidence type="ECO:0000313" key="15">
    <source>
        <dbReference type="Proteomes" id="UP000320184"/>
    </source>
</evidence>
<dbReference type="GO" id="GO:0005524">
    <property type="term" value="F:ATP binding"/>
    <property type="evidence" value="ECO:0007669"/>
    <property type="project" value="UniProtKB-UniRule"/>
</dbReference>
<dbReference type="Pfam" id="PF03796">
    <property type="entry name" value="DnaB_C"/>
    <property type="match status" value="1"/>
</dbReference>
<dbReference type="PANTHER" id="PTHR30153">
    <property type="entry name" value="REPLICATIVE DNA HELICASE DNAB"/>
    <property type="match status" value="1"/>
</dbReference>
<evidence type="ECO:0000256" key="11">
    <source>
        <dbReference type="NCBIfam" id="TIGR00665"/>
    </source>
</evidence>
<dbReference type="NCBIfam" id="TIGR00665">
    <property type="entry name" value="DnaB"/>
    <property type="match status" value="1"/>
</dbReference>
<reference evidence="14 15" key="1">
    <citation type="journal article" date="2019" name="Nat. Microbiol.">
        <title>Mediterranean grassland soil C-N compound turnover is dependent on rainfall and depth, and is mediated by genomically divergent microorganisms.</title>
        <authorList>
            <person name="Diamond S."/>
            <person name="Andeer P.F."/>
            <person name="Li Z."/>
            <person name="Crits-Christoph A."/>
            <person name="Burstein D."/>
            <person name="Anantharaman K."/>
            <person name="Lane K.R."/>
            <person name="Thomas B.C."/>
            <person name="Pan C."/>
            <person name="Northen T.R."/>
            <person name="Banfield J.F."/>
        </authorList>
    </citation>
    <scope>NUCLEOTIDE SEQUENCE [LARGE SCALE GENOMIC DNA]</scope>
    <source>
        <strain evidence="14">WS_3</strain>
    </source>
</reference>
<dbReference type="PANTHER" id="PTHR30153:SF2">
    <property type="entry name" value="REPLICATIVE DNA HELICASE"/>
    <property type="match status" value="1"/>
</dbReference>
<dbReference type="InterPro" id="IPR007692">
    <property type="entry name" value="DNA_helicase_DnaB"/>
</dbReference>